<keyword evidence="1" id="KW-1133">Transmembrane helix</keyword>
<sequence length="38" mass="4374">MHKSLNLHALFVFNVLFLLYGMKIATMNESGKNQYKDG</sequence>
<feature type="transmembrane region" description="Helical" evidence="1">
    <location>
        <begin position="6"/>
        <end position="26"/>
    </location>
</feature>
<gene>
    <name evidence="2" type="ORF">HNQ39_001775</name>
</gene>
<dbReference type="AlphaFoldDB" id="A0A7W9W529"/>
<evidence type="ECO:0000313" key="3">
    <source>
        <dbReference type="Proteomes" id="UP000520814"/>
    </source>
</evidence>
<evidence type="ECO:0000256" key="1">
    <source>
        <dbReference type="SAM" id="Phobius"/>
    </source>
</evidence>
<name>A0A7W9W529_ARMRO</name>
<keyword evidence="3" id="KW-1185">Reference proteome</keyword>
<protein>
    <submittedName>
        <fullName evidence="2">Uncharacterized protein</fullName>
    </submittedName>
</protein>
<keyword evidence="1" id="KW-0812">Transmembrane</keyword>
<proteinExistence type="predicted"/>
<accession>A0A7W9W529</accession>
<dbReference type="Proteomes" id="UP000520814">
    <property type="component" value="Unassembled WGS sequence"/>
</dbReference>
<reference evidence="2 3" key="1">
    <citation type="submission" date="2020-08" db="EMBL/GenBank/DDBJ databases">
        <title>Genomic Encyclopedia of Type Strains, Phase IV (KMG-IV): sequencing the most valuable type-strain genomes for metagenomic binning, comparative biology and taxonomic classification.</title>
        <authorList>
            <person name="Goeker M."/>
        </authorList>
    </citation>
    <scope>NUCLEOTIDE SEQUENCE [LARGE SCALE GENOMIC DNA]</scope>
    <source>
        <strain evidence="2 3">DSM 23562</strain>
    </source>
</reference>
<organism evidence="2 3">
    <name type="scientific">Armatimonas rosea</name>
    <dbReference type="NCBI Taxonomy" id="685828"/>
    <lineage>
        <taxon>Bacteria</taxon>
        <taxon>Bacillati</taxon>
        <taxon>Armatimonadota</taxon>
        <taxon>Armatimonadia</taxon>
        <taxon>Armatimonadales</taxon>
        <taxon>Armatimonadaceae</taxon>
        <taxon>Armatimonas</taxon>
    </lineage>
</organism>
<dbReference type="EMBL" id="JACHGW010000002">
    <property type="protein sequence ID" value="MBB6049984.1"/>
    <property type="molecule type" value="Genomic_DNA"/>
</dbReference>
<evidence type="ECO:0000313" key="2">
    <source>
        <dbReference type="EMBL" id="MBB6049984.1"/>
    </source>
</evidence>
<comment type="caution">
    <text evidence="2">The sequence shown here is derived from an EMBL/GenBank/DDBJ whole genome shotgun (WGS) entry which is preliminary data.</text>
</comment>
<keyword evidence="1" id="KW-0472">Membrane</keyword>